<keyword evidence="2" id="KW-0472">Membrane</keyword>
<keyword evidence="4" id="KW-1185">Reference proteome</keyword>
<feature type="region of interest" description="Disordered" evidence="1">
    <location>
        <begin position="94"/>
        <end position="116"/>
    </location>
</feature>
<accession>A0A8J8NE78</accession>
<feature type="transmembrane region" description="Helical" evidence="2">
    <location>
        <begin position="69"/>
        <end position="86"/>
    </location>
</feature>
<dbReference type="EMBL" id="RRYP01019670">
    <property type="protein sequence ID" value="TNV73164.1"/>
    <property type="molecule type" value="Genomic_DNA"/>
</dbReference>
<protein>
    <submittedName>
        <fullName evidence="3">Uncharacterized protein</fullName>
    </submittedName>
</protein>
<evidence type="ECO:0000256" key="2">
    <source>
        <dbReference type="SAM" id="Phobius"/>
    </source>
</evidence>
<evidence type="ECO:0000313" key="3">
    <source>
        <dbReference type="EMBL" id="TNV73164.1"/>
    </source>
</evidence>
<dbReference type="AlphaFoldDB" id="A0A8J8NE78"/>
<evidence type="ECO:0000313" key="4">
    <source>
        <dbReference type="Proteomes" id="UP000785679"/>
    </source>
</evidence>
<organism evidence="3 4">
    <name type="scientific">Halteria grandinella</name>
    <dbReference type="NCBI Taxonomy" id="5974"/>
    <lineage>
        <taxon>Eukaryota</taxon>
        <taxon>Sar</taxon>
        <taxon>Alveolata</taxon>
        <taxon>Ciliophora</taxon>
        <taxon>Intramacronucleata</taxon>
        <taxon>Spirotrichea</taxon>
        <taxon>Stichotrichia</taxon>
        <taxon>Sporadotrichida</taxon>
        <taxon>Halteriidae</taxon>
        <taxon>Halteria</taxon>
    </lineage>
</organism>
<evidence type="ECO:0000256" key="1">
    <source>
        <dbReference type="SAM" id="MobiDB-lite"/>
    </source>
</evidence>
<comment type="caution">
    <text evidence="3">The sequence shown here is derived from an EMBL/GenBank/DDBJ whole genome shotgun (WGS) entry which is preliminary data.</text>
</comment>
<reference evidence="3" key="1">
    <citation type="submission" date="2019-06" db="EMBL/GenBank/DDBJ databases">
        <authorList>
            <person name="Zheng W."/>
        </authorList>
    </citation>
    <scope>NUCLEOTIDE SEQUENCE</scope>
    <source>
        <strain evidence="3">QDHG01</strain>
    </source>
</reference>
<sequence>MQEETDQIRQFTTDFPEIYVLENEKQKTDRLRRAQSQRKIPQGILRTLRKGVDEIKEQVDKDNQLGFPLLSYGILSFIALVLYLIWDKLSEKMEGGASTKRGSTSSQAAWGKKYEI</sequence>
<name>A0A8J8NE78_HALGN</name>
<dbReference type="Proteomes" id="UP000785679">
    <property type="component" value="Unassembled WGS sequence"/>
</dbReference>
<gene>
    <name evidence="3" type="ORF">FGO68_gene14521</name>
</gene>
<proteinExistence type="predicted"/>
<keyword evidence="2" id="KW-0812">Transmembrane</keyword>
<keyword evidence="2" id="KW-1133">Transmembrane helix</keyword>